<evidence type="ECO:0008006" key="5">
    <source>
        <dbReference type="Google" id="ProtNLM"/>
    </source>
</evidence>
<dbReference type="Pfam" id="PF04176">
    <property type="entry name" value="TIP41"/>
    <property type="match status" value="1"/>
</dbReference>
<dbReference type="InParanoid" id="K3X703"/>
<organism evidence="3 4">
    <name type="scientific">Globisporangium ultimum (strain ATCC 200006 / CBS 805.95 / DAOM BR144)</name>
    <name type="common">Pythium ultimum</name>
    <dbReference type="NCBI Taxonomy" id="431595"/>
    <lineage>
        <taxon>Eukaryota</taxon>
        <taxon>Sar</taxon>
        <taxon>Stramenopiles</taxon>
        <taxon>Oomycota</taxon>
        <taxon>Peronosporomycetes</taxon>
        <taxon>Pythiales</taxon>
        <taxon>Pythiaceae</taxon>
        <taxon>Globisporangium</taxon>
    </lineage>
</organism>
<dbReference type="OMA" id="DWIVGAN"/>
<reference evidence="4" key="1">
    <citation type="journal article" date="2010" name="Genome Biol.">
        <title>Genome sequence of the necrotrophic plant pathogen Pythium ultimum reveals original pathogenicity mechanisms and effector repertoire.</title>
        <authorList>
            <person name="Levesque C.A."/>
            <person name="Brouwer H."/>
            <person name="Cano L."/>
            <person name="Hamilton J.P."/>
            <person name="Holt C."/>
            <person name="Huitema E."/>
            <person name="Raffaele S."/>
            <person name="Robideau G.P."/>
            <person name="Thines M."/>
            <person name="Win J."/>
            <person name="Zerillo M.M."/>
            <person name="Beakes G.W."/>
            <person name="Boore J.L."/>
            <person name="Busam D."/>
            <person name="Dumas B."/>
            <person name="Ferriera S."/>
            <person name="Fuerstenberg S.I."/>
            <person name="Gachon C.M."/>
            <person name="Gaulin E."/>
            <person name="Govers F."/>
            <person name="Grenville-Briggs L."/>
            <person name="Horner N."/>
            <person name="Hostetler J."/>
            <person name="Jiang R.H."/>
            <person name="Johnson J."/>
            <person name="Krajaejun T."/>
            <person name="Lin H."/>
            <person name="Meijer H.J."/>
            <person name="Moore B."/>
            <person name="Morris P."/>
            <person name="Phuntmart V."/>
            <person name="Puiu D."/>
            <person name="Shetty J."/>
            <person name="Stajich J.E."/>
            <person name="Tripathy S."/>
            <person name="Wawra S."/>
            <person name="van West P."/>
            <person name="Whitty B.R."/>
            <person name="Coutinho P.M."/>
            <person name="Henrissat B."/>
            <person name="Martin F."/>
            <person name="Thomas P.D."/>
            <person name="Tyler B.M."/>
            <person name="De Vries R.P."/>
            <person name="Kamoun S."/>
            <person name="Yandell M."/>
            <person name="Tisserat N."/>
            <person name="Buell C.R."/>
        </authorList>
    </citation>
    <scope>NUCLEOTIDE SEQUENCE</scope>
    <source>
        <strain evidence="4">DAOM:BR144</strain>
    </source>
</reference>
<dbReference type="InterPro" id="IPR007303">
    <property type="entry name" value="TIP41-like"/>
</dbReference>
<dbReference type="GO" id="GO:0005829">
    <property type="term" value="C:cytosol"/>
    <property type="evidence" value="ECO:0007669"/>
    <property type="project" value="TreeGrafter"/>
</dbReference>
<reference evidence="4" key="2">
    <citation type="submission" date="2010-04" db="EMBL/GenBank/DDBJ databases">
        <authorList>
            <person name="Buell R."/>
            <person name="Hamilton J."/>
            <person name="Hostetler J."/>
        </authorList>
    </citation>
    <scope>NUCLEOTIDE SEQUENCE [LARGE SCALE GENOMIC DNA]</scope>
    <source>
        <strain evidence="4">DAOM:BR144</strain>
    </source>
</reference>
<sequence>MIASRGYYSVENGPQLLLNALYDSSQAGSSSSSGGDTQHEYLGDSRRENGVETKADEVAFKGIRMRDWIVGANKTHITPLDDMDKYRTACHTYYSRILDPKLLWGLTQWIAEETKLTPPEMVFGNNQLLFYHEPTGVCYNFLAVEALKGAHFPPPQSDQAADIVAVQQQQLKVSIAKHNTNKEEVKELDISYDWTYTTDYKGTLQRLVRSEDASFARTEDVKIEPTQERINMEKLKEREPILWFEDVALYEDELHDHGVSAMSIKVRVMPSGFYVLARYWMRLDHVVVRLHETRLHHLFGTDHFIREYTRKEESFDAIFAAGHTKNMANYTNIDTFQHLLPVREAVYEKVTIQ</sequence>
<evidence type="ECO:0000256" key="2">
    <source>
        <dbReference type="SAM" id="MobiDB-lite"/>
    </source>
</evidence>
<protein>
    <recommendedName>
        <fullName evidence="5">TIP41-like protein</fullName>
    </recommendedName>
</protein>
<dbReference type="PANTHER" id="PTHR21021:SF16">
    <property type="entry name" value="TIP41-LIKE PROTEIN"/>
    <property type="match status" value="1"/>
</dbReference>
<comment type="similarity">
    <text evidence="1">Belongs to the TIP41 family.</text>
</comment>
<dbReference type="PANTHER" id="PTHR21021">
    <property type="entry name" value="GAF/PUTATIVE CYTOSKELETAL PROTEIN"/>
    <property type="match status" value="1"/>
</dbReference>
<dbReference type="EnsemblProtists" id="PYU1_T013002">
    <property type="protein sequence ID" value="PYU1_T013002"/>
    <property type="gene ID" value="PYU1_G012975"/>
</dbReference>
<name>K3X703_GLOUD</name>
<dbReference type="HOGENOM" id="CLU_039187_0_0_1"/>
<dbReference type="GO" id="GO:0031929">
    <property type="term" value="P:TOR signaling"/>
    <property type="evidence" value="ECO:0007669"/>
    <property type="project" value="TreeGrafter"/>
</dbReference>
<dbReference type="eggNOG" id="KOG3224">
    <property type="taxonomic scope" value="Eukaryota"/>
</dbReference>
<feature type="compositionally biased region" description="Basic and acidic residues" evidence="2">
    <location>
        <begin position="37"/>
        <end position="48"/>
    </location>
</feature>
<evidence type="ECO:0000256" key="1">
    <source>
        <dbReference type="ARBA" id="ARBA00006658"/>
    </source>
</evidence>
<evidence type="ECO:0000313" key="3">
    <source>
        <dbReference type="EnsemblProtists" id="PYU1_T013002"/>
    </source>
</evidence>
<dbReference type="VEuPathDB" id="FungiDB:PYU1_G012975"/>
<keyword evidence="4" id="KW-1185">Reference proteome</keyword>
<dbReference type="InterPro" id="IPR051330">
    <property type="entry name" value="Phosphatase_reg/MetRdx"/>
</dbReference>
<reference evidence="3" key="3">
    <citation type="submission" date="2015-02" db="UniProtKB">
        <authorList>
            <consortium name="EnsemblProtists"/>
        </authorList>
    </citation>
    <scope>IDENTIFICATION</scope>
    <source>
        <strain evidence="3">DAOM BR144</strain>
    </source>
</reference>
<dbReference type="STRING" id="431595.K3X703"/>
<accession>K3X703</accession>
<evidence type="ECO:0000313" key="4">
    <source>
        <dbReference type="Proteomes" id="UP000019132"/>
    </source>
</evidence>
<dbReference type="AlphaFoldDB" id="K3X703"/>
<proteinExistence type="inferred from homology"/>
<dbReference type="Proteomes" id="UP000019132">
    <property type="component" value="Unassembled WGS sequence"/>
</dbReference>
<feature type="region of interest" description="Disordered" evidence="2">
    <location>
        <begin position="28"/>
        <end position="48"/>
    </location>
</feature>
<dbReference type="EMBL" id="GL376570">
    <property type="status" value="NOT_ANNOTATED_CDS"/>
    <property type="molecule type" value="Genomic_DNA"/>
</dbReference>